<dbReference type="RefSeq" id="WP_110839679.1">
    <property type="nucleotide sequence ID" value="NZ_QJVJ01000003.1"/>
</dbReference>
<sequence length="256" mass="27788">MERLLRVLEPLSGQIAERTRLAERLSSGRWNLYRSMIALHGDDPEMRHSKTYAADLVSATMLGVVGSVALGAASGGDSAALGAGLAFASLVPFAMLSRLERRVAAKRRKIVMELPELLNKLTLLVNAGETVQGAIVRCADGYASSGTGGPLADELIMLANRLRNNESFPIALERLNKRCGVAEVAVFSTTVLMNYRRGGETFVLSLRSLNRDMWEKRKAMTRILGEEASSKLIFPMLLILLAVMAIVAAPAVMLME</sequence>
<evidence type="ECO:0000256" key="1">
    <source>
        <dbReference type="SAM" id="Phobius"/>
    </source>
</evidence>
<evidence type="ECO:0000313" key="3">
    <source>
        <dbReference type="Proteomes" id="UP000247476"/>
    </source>
</evidence>
<dbReference type="PANTHER" id="PTHR35007">
    <property type="entry name" value="INTEGRAL MEMBRANE PROTEIN-RELATED"/>
    <property type="match status" value="1"/>
</dbReference>
<dbReference type="GO" id="GO:0005886">
    <property type="term" value="C:plasma membrane"/>
    <property type="evidence" value="ECO:0007669"/>
    <property type="project" value="UniProtKB-SubCell"/>
</dbReference>
<protein>
    <submittedName>
        <fullName evidence="2">Type II secretion protein F</fullName>
    </submittedName>
</protein>
<name>A0A2V5K8P0_9BACL</name>
<dbReference type="OrthoDB" id="9793966at2"/>
<comment type="caution">
    <text evidence="2">The sequence shown here is derived from an EMBL/GenBank/DDBJ whole genome shotgun (WGS) entry which is preliminary data.</text>
</comment>
<keyword evidence="1" id="KW-1133">Transmembrane helix</keyword>
<feature type="transmembrane region" description="Helical" evidence="1">
    <location>
        <begin position="79"/>
        <end position="99"/>
    </location>
</feature>
<proteinExistence type="predicted"/>
<keyword evidence="3" id="KW-1185">Reference proteome</keyword>
<dbReference type="Proteomes" id="UP000247476">
    <property type="component" value="Unassembled WGS sequence"/>
</dbReference>
<dbReference type="EMBL" id="QJVJ01000003">
    <property type="protein sequence ID" value="PYI55879.1"/>
    <property type="molecule type" value="Genomic_DNA"/>
</dbReference>
<dbReference type="AlphaFoldDB" id="A0A2V5K8P0"/>
<evidence type="ECO:0000313" key="2">
    <source>
        <dbReference type="EMBL" id="PYI55879.1"/>
    </source>
</evidence>
<gene>
    <name evidence="2" type="ORF">DLM86_09200</name>
</gene>
<feature type="transmembrane region" description="Helical" evidence="1">
    <location>
        <begin position="52"/>
        <end position="73"/>
    </location>
</feature>
<accession>A0A2V5K8P0</accession>
<organism evidence="2 3">
    <name type="scientific">Paenibacillus flagellatus</name>
    <dbReference type="NCBI Taxonomy" id="2211139"/>
    <lineage>
        <taxon>Bacteria</taxon>
        <taxon>Bacillati</taxon>
        <taxon>Bacillota</taxon>
        <taxon>Bacilli</taxon>
        <taxon>Bacillales</taxon>
        <taxon>Paenibacillaceae</taxon>
        <taxon>Paenibacillus</taxon>
    </lineage>
</organism>
<feature type="transmembrane region" description="Helical" evidence="1">
    <location>
        <begin position="232"/>
        <end position="255"/>
    </location>
</feature>
<keyword evidence="1" id="KW-0472">Membrane</keyword>
<keyword evidence="1" id="KW-0812">Transmembrane</keyword>
<reference evidence="2 3" key="1">
    <citation type="submission" date="2018-05" db="EMBL/GenBank/DDBJ databases">
        <title>Paenibacillus flagellatus sp. nov., isolated from selenium mineral soil.</title>
        <authorList>
            <person name="Dai X."/>
        </authorList>
    </citation>
    <scope>NUCLEOTIDE SEQUENCE [LARGE SCALE GENOMIC DNA]</scope>
    <source>
        <strain evidence="2 3">DXL2</strain>
    </source>
</reference>
<dbReference type="PANTHER" id="PTHR35007:SF2">
    <property type="entry name" value="PILUS ASSEMBLE PROTEIN"/>
    <property type="match status" value="1"/>
</dbReference>